<reference evidence="2" key="2">
    <citation type="submission" date="2020-11" db="EMBL/GenBank/DDBJ databases">
        <authorList>
            <person name="McCartney M.A."/>
            <person name="Auch B."/>
            <person name="Kono T."/>
            <person name="Mallez S."/>
            <person name="Becker A."/>
            <person name="Gohl D.M."/>
            <person name="Silverstein K.A.T."/>
            <person name="Koren S."/>
            <person name="Bechman K.B."/>
            <person name="Herman A."/>
            <person name="Abrahante J.E."/>
            <person name="Garbe J."/>
        </authorList>
    </citation>
    <scope>NUCLEOTIDE SEQUENCE</scope>
    <source>
        <strain evidence="2">Duluth1</strain>
        <tissue evidence="2">Whole animal</tissue>
    </source>
</reference>
<dbReference type="EMBL" id="JAIWYP010000014">
    <property type="protein sequence ID" value="KAH3710146.1"/>
    <property type="molecule type" value="Genomic_DNA"/>
</dbReference>
<gene>
    <name evidence="2" type="ORF">DPMN_069614</name>
</gene>
<protein>
    <submittedName>
        <fullName evidence="2">Uncharacterized protein</fullName>
    </submittedName>
</protein>
<comment type="caution">
    <text evidence="2">The sequence shown here is derived from an EMBL/GenBank/DDBJ whole genome shotgun (WGS) entry which is preliminary data.</text>
</comment>
<evidence type="ECO:0000256" key="1">
    <source>
        <dbReference type="SAM" id="MobiDB-lite"/>
    </source>
</evidence>
<reference evidence="2" key="1">
    <citation type="journal article" date="2019" name="bioRxiv">
        <title>The Genome of the Zebra Mussel, Dreissena polymorpha: A Resource for Invasive Species Research.</title>
        <authorList>
            <person name="McCartney M.A."/>
            <person name="Auch B."/>
            <person name="Kono T."/>
            <person name="Mallez S."/>
            <person name="Zhang Y."/>
            <person name="Obille A."/>
            <person name="Becker A."/>
            <person name="Abrahante J.E."/>
            <person name="Garbe J."/>
            <person name="Badalamenti J.P."/>
            <person name="Herman A."/>
            <person name="Mangelson H."/>
            <person name="Liachko I."/>
            <person name="Sullivan S."/>
            <person name="Sone E.D."/>
            <person name="Koren S."/>
            <person name="Silverstein K.A.T."/>
            <person name="Beckman K.B."/>
            <person name="Gohl D.M."/>
        </authorList>
    </citation>
    <scope>NUCLEOTIDE SEQUENCE</scope>
    <source>
        <strain evidence="2">Duluth1</strain>
        <tissue evidence="2">Whole animal</tissue>
    </source>
</reference>
<organism evidence="2 3">
    <name type="scientific">Dreissena polymorpha</name>
    <name type="common">Zebra mussel</name>
    <name type="synonym">Mytilus polymorpha</name>
    <dbReference type="NCBI Taxonomy" id="45954"/>
    <lineage>
        <taxon>Eukaryota</taxon>
        <taxon>Metazoa</taxon>
        <taxon>Spiralia</taxon>
        <taxon>Lophotrochozoa</taxon>
        <taxon>Mollusca</taxon>
        <taxon>Bivalvia</taxon>
        <taxon>Autobranchia</taxon>
        <taxon>Heteroconchia</taxon>
        <taxon>Euheterodonta</taxon>
        <taxon>Imparidentia</taxon>
        <taxon>Neoheterodontei</taxon>
        <taxon>Myida</taxon>
        <taxon>Dreissenoidea</taxon>
        <taxon>Dreissenidae</taxon>
        <taxon>Dreissena</taxon>
    </lineage>
</organism>
<evidence type="ECO:0000313" key="3">
    <source>
        <dbReference type="Proteomes" id="UP000828390"/>
    </source>
</evidence>
<feature type="region of interest" description="Disordered" evidence="1">
    <location>
        <begin position="28"/>
        <end position="47"/>
    </location>
</feature>
<accession>A0A9D4BN82</accession>
<evidence type="ECO:0000313" key="2">
    <source>
        <dbReference type="EMBL" id="KAH3710146.1"/>
    </source>
</evidence>
<feature type="compositionally biased region" description="Basic and acidic residues" evidence="1">
    <location>
        <begin position="1"/>
        <end position="10"/>
    </location>
</feature>
<name>A0A9D4BN82_DREPO</name>
<proteinExistence type="predicted"/>
<feature type="region of interest" description="Disordered" evidence="1">
    <location>
        <begin position="1"/>
        <end position="20"/>
    </location>
</feature>
<feature type="compositionally biased region" description="Polar residues" evidence="1">
    <location>
        <begin position="28"/>
        <end position="38"/>
    </location>
</feature>
<keyword evidence="3" id="KW-1185">Reference proteome</keyword>
<dbReference type="Proteomes" id="UP000828390">
    <property type="component" value="Unassembled WGS sequence"/>
</dbReference>
<dbReference type="AlphaFoldDB" id="A0A9D4BN82"/>
<sequence>MNGHHKDNGEQLKNLAAADDADELDTQNAKQFGFSSAESAGKEAPMCQNVRDTAEANSGREELHIKSCGILGNIFGWGNDEKDSYDATDNGEDRPCGLYAYAVFTFVGKLFTAFKIVPTVIAQIR</sequence>